<keyword evidence="2" id="KW-1185">Reference proteome</keyword>
<dbReference type="SUPFAM" id="SSF50939">
    <property type="entry name" value="Sialidases"/>
    <property type="match status" value="1"/>
</dbReference>
<dbReference type="EMBL" id="JBHTLP010000045">
    <property type="protein sequence ID" value="MFD1145437.1"/>
    <property type="molecule type" value="Genomic_DNA"/>
</dbReference>
<dbReference type="CDD" id="cd15482">
    <property type="entry name" value="Sialidase_non-viral"/>
    <property type="match status" value="1"/>
</dbReference>
<evidence type="ECO:0000313" key="2">
    <source>
        <dbReference type="Proteomes" id="UP001597116"/>
    </source>
</evidence>
<accession>A0ABW3QFG0</accession>
<proteinExistence type="predicted"/>
<name>A0ABW3QFG0_9BACT</name>
<dbReference type="Proteomes" id="UP001597116">
    <property type="component" value="Unassembled WGS sequence"/>
</dbReference>
<dbReference type="RefSeq" id="WP_379885772.1">
    <property type="nucleotide sequence ID" value="NZ_JBHTLP010000045.1"/>
</dbReference>
<organism evidence="1 2">
    <name type="scientific">Larkinella insperata</name>
    <dbReference type="NCBI Taxonomy" id="332158"/>
    <lineage>
        <taxon>Bacteria</taxon>
        <taxon>Pseudomonadati</taxon>
        <taxon>Bacteroidota</taxon>
        <taxon>Cytophagia</taxon>
        <taxon>Cytophagales</taxon>
        <taxon>Spirosomataceae</taxon>
        <taxon>Larkinella</taxon>
    </lineage>
</organism>
<reference evidence="2" key="1">
    <citation type="journal article" date="2019" name="Int. J. Syst. Evol. Microbiol.">
        <title>The Global Catalogue of Microorganisms (GCM) 10K type strain sequencing project: providing services to taxonomists for standard genome sequencing and annotation.</title>
        <authorList>
            <consortium name="The Broad Institute Genomics Platform"/>
            <consortium name="The Broad Institute Genome Sequencing Center for Infectious Disease"/>
            <person name="Wu L."/>
            <person name="Ma J."/>
        </authorList>
    </citation>
    <scope>NUCLEOTIDE SEQUENCE [LARGE SCALE GENOMIC DNA]</scope>
    <source>
        <strain evidence="2">CCUG 55608</strain>
    </source>
</reference>
<dbReference type="InterPro" id="IPR036278">
    <property type="entry name" value="Sialidase_sf"/>
</dbReference>
<evidence type="ECO:0000313" key="1">
    <source>
        <dbReference type="EMBL" id="MFD1145437.1"/>
    </source>
</evidence>
<comment type="caution">
    <text evidence="1">The sequence shown here is derived from an EMBL/GenBank/DDBJ whole genome shotgun (WGS) entry which is preliminary data.</text>
</comment>
<sequence>MDVSSKYFALFRNPGPNLLRHLWRFWLDIRRVGKARELFSFILWEITHRLYLYRFSNRYIQFTKHAGLSLVQPGAIFDQTLSSSFLLEHDWCFRALAIDWKFCLQATDGRWWGNCFSNPNEVYCSENLDQSVTLVHTFKHPITSLFISRQNDLFVCSQGIVYKKDSQGTCFKSVLQFSSSISYFLFNNGMTELPDGTLLIGEYGSVWQGQTWQNLAFLYSSSDGGETWEVSDFLIRQGVNKHIHLVRYSPLLKAVLLTDGDNKKQLWMNQILTDCNESMAFPIADWHLLTQYHHQTGGYTAVAETKEAVLFGSDYLGGTNFIVKTTDGKRFQKLVLPDPYRRSPVMNMVSRESYAGSEVWSVSYSCLSESARSLLMCTLDGGKSWNRVLDFDGTKYEVRLVNSAVSGSAELFISITEFGSHSDNHRHQVYKLESRYMYSQHQHLM</sequence>
<gene>
    <name evidence="1" type="ORF">ACFQ4C_30200</name>
</gene>
<protein>
    <submittedName>
        <fullName evidence="1">Exo-alpha-sialidase</fullName>
    </submittedName>
</protein>